<evidence type="ECO:0000313" key="2">
    <source>
        <dbReference type="Proteomes" id="UP001190700"/>
    </source>
</evidence>
<organism evidence="1 2">
    <name type="scientific">Cymbomonas tetramitiformis</name>
    <dbReference type="NCBI Taxonomy" id="36881"/>
    <lineage>
        <taxon>Eukaryota</taxon>
        <taxon>Viridiplantae</taxon>
        <taxon>Chlorophyta</taxon>
        <taxon>Pyramimonadophyceae</taxon>
        <taxon>Pyramimonadales</taxon>
        <taxon>Pyramimonadaceae</taxon>
        <taxon>Cymbomonas</taxon>
    </lineage>
</organism>
<sequence>MRRLAEKDSTQEGDVAIAGPVDSVYYDSGEMGLEEFVCVENAVVGAPAVVPGGGEWSATTTLSV</sequence>
<gene>
    <name evidence="1" type="ORF">CYMTET_28084</name>
</gene>
<comment type="caution">
    <text evidence="1">The sequence shown here is derived from an EMBL/GenBank/DDBJ whole genome shotgun (WGS) entry which is preliminary data.</text>
</comment>
<reference evidence="1 2" key="1">
    <citation type="journal article" date="2015" name="Genome Biol. Evol.">
        <title>Comparative Genomics of a Bacterivorous Green Alga Reveals Evolutionary Causalities and Consequences of Phago-Mixotrophic Mode of Nutrition.</title>
        <authorList>
            <person name="Burns J.A."/>
            <person name="Paasch A."/>
            <person name="Narechania A."/>
            <person name="Kim E."/>
        </authorList>
    </citation>
    <scope>NUCLEOTIDE SEQUENCE [LARGE SCALE GENOMIC DNA]</scope>
    <source>
        <strain evidence="1 2">PLY_AMNH</strain>
    </source>
</reference>
<evidence type="ECO:0000313" key="1">
    <source>
        <dbReference type="EMBL" id="KAK3263093.1"/>
    </source>
</evidence>
<accession>A0AAE0FNP9</accession>
<keyword evidence="2" id="KW-1185">Reference proteome</keyword>
<proteinExistence type="predicted"/>
<protein>
    <submittedName>
        <fullName evidence="1">Uncharacterized protein</fullName>
    </submittedName>
</protein>
<dbReference type="AlphaFoldDB" id="A0AAE0FNP9"/>
<name>A0AAE0FNP9_9CHLO</name>
<dbReference type="Proteomes" id="UP001190700">
    <property type="component" value="Unassembled WGS sequence"/>
</dbReference>
<dbReference type="EMBL" id="LGRX02015728">
    <property type="protein sequence ID" value="KAK3263093.1"/>
    <property type="molecule type" value="Genomic_DNA"/>
</dbReference>